<feature type="region of interest" description="Disordered" evidence="1">
    <location>
        <begin position="583"/>
        <end position="622"/>
    </location>
</feature>
<dbReference type="EMBL" id="CALNXK010000018">
    <property type="protein sequence ID" value="CAH3105661.1"/>
    <property type="molecule type" value="Genomic_DNA"/>
</dbReference>
<feature type="region of interest" description="Disordered" evidence="1">
    <location>
        <begin position="645"/>
        <end position="666"/>
    </location>
</feature>
<feature type="compositionally biased region" description="Polar residues" evidence="1">
    <location>
        <begin position="584"/>
        <end position="601"/>
    </location>
</feature>
<accession>A0ABN8NDW3</accession>
<organism evidence="2 3">
    <name type="scientific">Porites lobata</name>
    <dbReference type="NCBI Taxonomy" id="104759"/>
    <lineage>
        <taxon>Eukaryota</taxon>
        <taxon>Metazoa</taxon>
        <taxon>Cnidaria</taxon>
        <taxon>Anthozoa</taxon>
        <taxon>Hexacorallia</taxon>
        <taxon>Scleractinia</taxon>
        <taxon>Fungiina</taxon>
        <taxon>Poritidae</taxon>
        <taxon>Porites</taxon>
    </lineage>
</organism>
<comment type="caution">
    <text evidence="2">The sequence shown here is derived from an EMBL/GenBank/DDBJ whole genome shotgun (WGS) entry which is preliminary data.</text>
</comment>
<protein>
    <submittedName>
        <fullName evidence="2">Uncharacterized protein</fullName>
    </submittedName>
</protein>
<sequence length="847" mass="94912">MMYLLCICSGRSCSCDVKTIDPDLTKPLYLSSPFSQVNNRTDTFLSPRTGHEQPYWYSPSYFGWQYVTKATHIAHQSSFLQLKYASSVDFQPERYHATAECEVAACHNAALQSATCHATQYQCMACKGFDCQTTGCQRCQVSDYQIECKGGCPSTRHGCTERRVTKYLSTECKAMSEYHKPGYQDKECHATDYRGNNGHATRFHASDSESGKAQRVDGLAYDHGEFPKIISVHSMPETQPIMQENAHIFNPSNDIRSNFAKTGLDVSSSFANQASKRWTSTCSENSTTVNNECTKQLGPKTCVNVECHENDVLNKLTSDSLCNIRSESKIVQFSTTEHASSHHLMTTILKDDSQSSASQSACDIVPNTAFNRASDYNKENRELSAINTNNCDSLGAESLKIPFGTPRPLNFIHGSRESELKTTASTECEEKNSWTQNRAQLVMLKKRTMIQNRIQKISNIQQRLISEDQKQPTLLVKKTATLEKEIKHLSNGATDIDGSENFIREGSPQKTTPVKMSSLLPNKELTREARKTDAKFSHQTSEVVAMNARNSMKKSIISKQADEKLSMDGYRMNLFEKMELLNGKSRTSPPTGLASELTNSPVGELRKSRTSHTKYGSVSEGPSKGIAECNASVFSVVYSGDTQQSKHRQILDNSSGDCSDSITGETFEHSSSDEVKFNAFYPELPNSWSSAYISESQIGNKIKASRGELKRKQGDIHALNVESLKRRCRTLPRKVVRIDALKMNFDVTSLDDLPMSERERKECKYNQESLSPQSGETKERDEIIVGCSDVNLLMKPGCEFNTPKVYEDEILQRNMELRESKISDLLRKQRGLLQSLEKKTTNMMTSA</sequence>
<dbReference type="Proteomes" id="UP001159405">
    <property type="component" value="Unassembled WGS sequence"/>
</dbReference>
<name>A0ABN8NDW3_9CNID</name>
<proteinExistence type="predicted"/>
<feature type="compositionally biased region" description="Polar residues" evidence="1">
    <location>
        <begin position="651"/>
        <end position="664"/>
    </location>
</feature>
<keyword evidence="3" id="KW-1185">Reference proteome</keyword>
<evidence type="ECO:0000256" key="1">
    <source>
        <dbReference type="SAM" id="MobiDB-lite"/>
    </source>
</evidence>
<evidence type="ECO:0000313" key="3">
    <source>
        <dbReference type="Proteomes" id="UP001159405"/>
    </source>
</evidence>
<reference evidence="2 3" key="1">
    <citation type="submission" date="2022-05" db="EMBL/GenBank/DDBJ databases">
        <authorList>
            <consortium name="Genoscope - CEA"/>
            <person name="William W."/>
        </authorList>
    </citation>
    <scope>NUCLEOTIDE SEQUENCE [LARGE SCALE GENOMIC DNA]</scope>
</reference>
<gene>
    <name evidence="2" type="ORF">PLOB_00013800</name>
</gene>
<evidence type="ECO:0000313" key="2">
    <source>
        <dbReference type="EMBL" id="CAH3105661.1"/>
    </source>
</evidence>